<dbReference type="Pfam" id="PF00691">
    <property type="entry name" value="OmpA"/>
    <property type="match status" value="1"/>
</dbReference>
<sequence>MNDQEDNQNKKVKVIIVKKKFFLDNSKNRHTWKIVYADFMTALMSFFLLMWIVNSSDDGMKMAIESYFNPFGISNLSANPRGIHDLQHLPVEAPMNKKTEDNSLEKKNDRSLKDKDGKYDISRFNHLEDNNVINSVIPDTRQKKESYSSIIGDDSFGKNINNSLLQKMEVSQDEIQKNPEKTRENPLYTHLSEESILQFKAKKHVQKIQNQIRDKLSGLVEEHIIQGILVRHTKKGTLISIFDGGDSAVFDRGSSVPIQKMVLIIQKIGEILSRSNEEISIQGHADARPFHASIGDNWKLSLDRAYSAYQILIKSGIDEKRISEISGFSNHHLKNSSDPLNRVNRRIEILIHDQKG</sequence>
<evidence type="ECO:0000256" key="8">
    <source>
        <dbReference type="SAM" id="MobiDB-lite"/>
    </source>
</evidence>
<dbReference type="Gene3D" id="3.30.1330.60">
    <property type="entry name" value="OmpA-like domain"/>
    <property type="match status" value="1"/>
</dbReference>
<evidence type="ECO:0000256" key="2">
    <source>
        <dbReference type="ARBA" id="ARBA00008914"/>
    </source>
</evidence>
<evidence type="ECO:0000259" key="10">
    <source>
        <dbReference type="PROSITE" id="PS51123"/>
    </source>
</evidence>
<dbReference type="Proteomes" id="UP000736856">
    <property type="component" value="Unassembled WGS sequence"/>
</dbReference>
<keyword evidence="11" id="KW-0282">Flagellum</keyword>
<accession>A0A937ADU1</accession>
<evidence type="ECO:0000256" key="9">
    <source>
        <dbReference type="SAM" id="Phobius"/>
    </source>
</evidence>
<keyword evidence="4 9" id="KW-0812">Transmembrane</keyword>
<keyword evidence="5 9" id="KW-1133">Transmembrane helix</keyword>
<comment type="similarity">
    <text evidence="2">Belongs to the MotB family.</text>
</comment>
<dbReference type="InterPro" id="IPR050330">
    <property type="entry name" value="Bact_OuterMem_StrucFunc"/>
</dbReference>
<evidence type="ECO:0000256" key="6">
    <source>
        <dbReference type="ARBA" id="ARBA00023136"/>
    </source>
</evidence>
<evidence type="ECO:0000256" key="1">
    <source>
        <dbReference type="ARBA" id="ARBA00004162"/>
    </source>
</evidence>
<gene>
    <name evidence="11" type="ORF">EU981_00150</name>
</gene>
<organism evidence="11 12">
    <name type="scientific">Candidatus Liberibacter ctenarytainae</name>
    <dbReference type="NCBI Taxonomy" id="2020335"/>
    <lineage>
        <taxon>Bacteria</taxon>
        <taxon>Pseudomonadati</taxon>
        <taxon>Pseudomonadota</taxon>
        <taxon>Alphaproteobacteria</taxon>
        <taxon>Hyphomicrobiales</taxon>
        <taxon>Rhizobiaceae</taxon>
        <taxon>Liberibacter</taxon>
    </lineage>
</organism>
<dbReference type="InterPro" id="IPR036737">
    <property type="entry name" value="OmpA-like_sf"/>
</dbReference>
<evidence type="ECO:0000313" key="11">
    <source>
        <dbReference type="EMBL" id="MBL0848509.1"/>
    </source>
</evidence>
<reference evidence="11" key="1">
    <citation type="submission" date="2019-02" db="EMBL/GenBank/DDBJ databases">
        <title>A novel Candidatus Liberibacter species associated with the New Zealand native fuchsia psyllid, Ctenarytaina fuchsiae.</title>
        <authorList>
            <person name="Thompson S.M."/>
            <person name="Jorgensen N."/>
            <person name="David C."/>
            <person name="Bulman S.R."/>
            <person name="Smith G.R."/>
        </authorList>
    </citation>
    <scope>NUCLEOTIDE SEQUENCE</scope>
    <source>
        <strain evidence="11">Oxford</strain>
    </source>
</reference>
<evidence type="ECO:0000313" key="12">
    <source>
        <dbReference type="Proteomes" id="UP000736856"/>
    </source>
</evidence>
<keyword evidence="3" id="KW-1003">Cell membrane</keyword>
<feature type="region of interest" description="Disordered" evidence="8">
    <location>
        <begin position="91"/>
        <end position="115"/>
    </location>
</feature>
<evidence type="ECO:0000256" key="7">
    <source>
        <dbReference type="PROSITE-ProRule" id="PRU00473"/>
    </source>
</evidence>
<keyword evidence="11" id="KW-0966">Cell projection</keyword>
<keyword evidence="11" id="KW-0969">Cilium</keyword>
<dbReference type="Pfam" id="PF13677">
    <property type="entry name" value="MotB_plug"/>
    <property type="match status" value="1"/>
</dbReference>
<dbReference type="InterPro" id="IPR006665">
    <property type="entry name" value="OmpA-like"/>
</dbReference>
<name>A0A937ADU1_9HYPH</name>
<evidence type="ECO:0000256" key="5">
    <source>
        <dbReference type="ARBA" id="ARBA00022989"/>
    </source>
</evidence>
<feature type="transmembrane region" description="Helical" evidence="9">
    <location>
        <begin position="34"/>
        <end position="53"/>
    </location>
</feature>
<feature type="compositionally biased region" description="Basic and acidic residues" evidence="8">
    <location>
        <begin position="95"/>
        <end position="115"/>
    </location>
</feature>
<feature type="domain" description="OmpA-like" evidence="10">
    <location>
        <begin position="237"/>
        <end position="355"/>
    </location>
</feature>
<dbReference type="PANTHER" id="PTHR30329:SF21">
    <property type="entry name" value="LIPOPROTEIN YIAD-RELATED"/>
    <property type="match status" value="1"/>
</dbReference>
<dbReference type="GO" id="GO:0005886">
    <property type="term" value="C:plasma membrane"/>
    <property type="evidence" value="ECO:0007669"/>
    <property type="project" value="UniProtKB-SubCell"/>
</dbReference>
<dbReference type="EMBL" id="SEOL01000001">
    <property type="protein sequence ID" value="MBL0848509.1"/>
    <property type="molecule type" value="Genomic_DNA"/>
</dbReference>
<protein>
    <submittedName>
        <fullName evidence="11">Flagellar motor protein MotB</fullName>
    </submittedName>
</protein>
<evidence type="ECO:0000256" key="3">
    <source>
        <dbReference type="ARBA" id="ARBA00022475"/>
    </source>
</evidence>
<dbReference type="SUPFAM" id="SSF103088">
    <property type="entry name" value="OmpA-like"/>
    <property type="match status" value="1"/>
</dbReference>
<comment type="caution">
    <text evidence="11">The sequence shown here is derived from an EMBL/GenBank/DDBJ whole genome shotgun (WGS) entry which is preliminary data.</text>
</comment>
<proteinExistence type="inferred from homology"/>
<dbReference type="AlphaFoldDB" id="A0A937ADU1"/>
<dbReference type="InterPro" id="IPR025713">
    <property type="entry name" value="MotB-like_N_dom"/>
</dbReference>
<evidence type="ECO:0000256" key="4">
    <source>
        <dbReference type="ARBA" id="ARBA00022692"/>
    </source>
</evidence>
<comment type="subcellular location">
    <subcellularLocation>
        <location evidence="1">Cell membrane</location>
        <topology evidence="1">Single-pass membrane protein</topology>
    </subcellularLocation>
</comment>
<dbReference type="CDD" id="cd07185">
    <property type="entry name" value="OmpA_C-like"/>
    <property type="match status" value="1"/>
</dbReference>
<dbReference type="PANTHER" id="PTHR30329">
    <property type="entry name" value="STATOR ELEMENT OF FLAGELLAR MOTOR COMPLEX"/>
    <property type="match status" value="1"/>
</dbReference>
<keyword evidence="6 7" id="KW-0472">Membrane</keyword>
<dbReference type="PROSITE" id="PS51123">
    <property type="entry name" value="OMPA_2"/>
    <property type="match status" value="1"/>
</dbReference>